<dbReference type="EMBL" id="JAAXOY010000788">
    <property type="protein sequence ID" value="NKY41558.1"/>
    <property type="molecule type" value="Genomic_DNA"/>
</dbReference>
<dbReference type="Proteomes" id="UP000777774">
    <property type="component" value="Unassembled WGS sequence"/>
</dbReference>
<protein>
    <submittedName>
        <fullName evidence="2">Excisionase family DNA-binding protein</fullName>
    </submittedName>
</protein>
<feature type="domain" description="Helix-turn-helix" evidence="1">
    <location>
        <begin position="5"/>
        <end position="38"/>
    </location>
</feature>
<dbReference type="InterPro" id="IPR009061">
    <property type="entry name" value="DNA-bd_dom_put_sf"/>
</dbReference>
<dbReference type="Gene3D" id="1.10.1660.10">
    <property type="match status" value="1"/>
</dbReference>
<dbReference type="Pfam" id="PF12728">
    <property type="entry name" value="HTH_17"/>
    <property type="match status" value="1"/>
</dbReference>
<dbReference type="RefSeq" id="WP_168680963.1">
    <property type="nucleotide sequence ID" value="NZ_JAAXOY010000788.1"/>
</dbReference>
<evidence type="ECO:0000259" key="1">
    <source>
        <dbReference type="Pfam" id="PF12728"/>
    </source>
</evidence>
<gene>
    <name evidence="2" type="ORF">HGA02_19170</name>
</gene>
<evidence type="ECO:0000313" key="3">
    <source>
        <dbReference type="Proteomes" id="UP000777774"/>
    </source>
</evidence>
<reference evidence="2 3" key="1">
    <citation type="submission" date="2020-04" db="EMBL/GenBank/DDBJ databases">
        <title>MicrobeNet Type strains.</title>
        <authorList>
            <person name="Nicholson A.C."/>
        </authorList>
    </citation>
    <scope>NUCLEOTIDE SEQUENCE [LARGE SCALE GENOMIC DNA]</scope>
    <source>
        <strain evidence="2 3">ATCC BAA-787</strain>
    </source>
</reference>
<evidence type="ECO:0000313" key="2">
    <source>
        <dbReference type="EMBL" id="NKY41558.1"/>
    </source>
</evidence>
<dbReference type="InterPro" id="IPR010093">
    <property type="entry name" value="SinI_DNA-bd"/>
</dbReference>
<dbReference type="GO" id="GO:0003677">
    <property type="term" value="F:DNA binding"/>
    <property type="evidence" value="ECO:0007669"/>
    <property type="project" value="UniProtKB-KW"/>
</dbReference>
<proteinExistence type="predicted"/>
<organism evidence="2 3">
    <name type="scientific">Cellulomonas septica</name>
    <dbReference type="NCBI Taxonomy" id="285080"/>
    <lineage>
        <taxon>Bacteria</taxon>
        <taxon>Bacillati</taxon>
        <taxon>Actinomycetota</taxon>
        <taxon>Actinomycetes</taxon>
        <taxon>Micrococcales</taxon>
        <taxon>Cellulomonadaceae</taxon>
        <taxon>Cellulomonas</taxon>
    </lineage>
</organism>
<keyword evidence="2" id="KW-0238">DNA-binding</keyword>
<dbReference type="SUPFAM" id="SSF46955">
    <property type="entry name" value="Putative DNA-binding domain"/>
    <property type="match status" value="1"/>
</dbReference>
<sequence>MTRFRISEAAELLGVSDDTVRRWVDAGVLDAAPDDAGRATVDGAALAVVAVE</sequence>
<dbReference type="InterPro" id="IPR041657">
    <property type="entry name" value="HTH_17"/>
</dbReference>
<dbReference type="NCBIfam" id="TIGR01764">
    <property type="entry name" value="excise"/>
    <property type="match status" value="1"/>
</dbReference>
<comment type="caution">
    <text evidence="2">The sequence shown here is derived from an EMBL/GenBank/DDBJ whole genome shotgun (WGS) entry which is preliminary data.</text>
</comment>
<accession>A0ABX1K4T0</accession>
<name>A0ABX1K4T0_9CELL</name>
<feature type="non-terminal residue" evidence="2">
    <location>
        <position position="52"/>
    </location>
</feature>
<keyword evidence="3" id="KW-1185">Reference proteome</keyword>